<keyword evidence="2" id="KW-0472">Membrane</keyword>
<dbReference type="EMBL" id="WAJS01000009">
    <property type="protein sequence ID" value="KAB1650777.1"/>
    <property type="molecule type" value="Genomic_DNA"/>
</dbReference>
<name>A0A7C8FZM0_9ACTN</name>
<feature type="region of interest" description="Disordered" evidence="1">
    <location>
        <begin position="45"/>
        <end position="83"/>
    </location>
</feature>
<evidence type="ECO:0000256" key="2">
    <source>
        <dbReference type="SAM" id="Phobius"/>
    </source>
</evidence>
<keyword evidence="2" id="KW-1133">Transmembrane helix</keyword>
<dbReference type="RefSeq" id="WP_170272716.1">
    <property type="nucleotide sequence ID" value="NZ_JANJZI010000001.1"/>
</dbReference>
<keyword evidence="4" id="KW-1185">Reference proteome</keyword>
<dbReference type="AlphaFoldDB" id="A0A7C8FZM0"/>
<evidence type="ECO:0000313" key="4">
    <source>
        <dbReference type="Proteomes" id="UP000479639"/>
    </source>
</evidence>
<feature type="region of interest" description="Disordered" evidence="1">
    <location>
        <begin position="1"/>
        <end position="29"/>
    </location>
</feature>
<feature type="region of interest" description="Disordered" evidence="1">
    <location>
        <begin position="98"/>
        <end position="126"/>
    </location>
</feature>
<proteinExistence type="predicted"/>
<keyword evidence="2" id="KW-0812">Transmembrane</keyword>
<gene>
    <name evidence="3" type="ORF">F8D48_03940</name>
</gene>
<feature type="transmembrane region" description="Helical" evidence="2">
    <location>
        <begin position="181"/>
        <end position="204"/>
    </location>
</feature>
<accession>A0A7C8FZM0</accession>
<sequence length="398" mass="40999">MAATTTVRVHRRKSPAAVRRSETVAEARKRASTWMTVAATRLKEALPVREGRGTKAAPTVASSADGAETSKGPLAASGPSPAPLAAARKAVGAVRDALTPTPATAPARRDRSRVLPATSEPLSPNGGAVRADAVIATRARRGTYPLAAPSWHAFRGYVTDRSDWDELRSVGLPAMMRAHRALALAVAAAGAALVLTLVALAAYFCLAPATASANSPYETAETAAPTSTPASQWKAGEIPSLYQADAAWGDIPYGQATLGEAGAAPTGFAMAYVAVTGDTAKTPADFAQWATDHDLTAAGADTVQTFLAEAASEFGLSLKLIEVDDHALRRAIVSNIPVIVVTEPGTFAPVASLIVLDDIDGNSRIVLHDPASAARTAKSWSFDDITGAALAAYEVSAA</sequence>
<organism evidence="3 4">
    <name type="scientific">Adlercreutzia muris</name>
    <dbReference type="NCBI Taxonomy" id="1796610"/>
    <lineage>
        <taxon>Bacteria</taxon>
        <taxon>Bacillati</taxon>
        <taxon>Actinomycetota</taxon>
        <taxon>Coriobacteriia</taxon>
        <taxon>Eggerthellales</taxon>
        <taxon>Eggerthellaceae</taxon>
        <taxon>Adlercreutzia</taxon>
    </lineage>
</organism>
<dbReference type="Proteomes" id="UP000479639">
    <property type="component" value="Unassembled WGS sequence"/>
</dbReference>
<feature type="compositionally biased region" description="Basic and acidic residues" evidence="1">
    <location>
        <begin position="19"/>
        <end position="29"/>
    </location>
</feature>
<protein>
    <recommendedName>
        <fullName evidence="5">Peptidase C39-like domain-containing protein</fullName>
    </recommendedName>
</protein>
<evidence type="ECO:0000313" key="3">
    <source>
        <dbReference type="EMBL" id="KAB1650777.1"/>
    </source>
</evidence>
<reference evidence="3 4" key="1">
    <citation type="submission" date="2019-09" db="EMBL/GenBank/DDBJ databases">
        <title>Whole genome shotgun sequencing (WGS) of Ellagibacter isourolithinifaciens DSM 104140(T) and Adlercreutzia muris DSM 29508(T).</title>
        <authorList>
            <person name="Stoll D.A."/>
            <person name="Danylec N."/>
            <person name="Huch M."/>
        </authorList>
    </citation>
    <scope>NUCLEOTIDE SEQUENCE [LARGE SCALE GENOMIC DNA]</scope>
    <source>
        <strain evidence="3 4">DSM 29508</strain>
    </source>
</reference>
<evidence type="ECO:0008006" key="5">
    <source>
        <dbReference type="Google" id="ProtNLM"/>
    </source>
</evidence>
<feature type="compositionally biased region" description="Low complexity" evidence="1">
    <location>
        <begin position="72"/>
        <end position="83"/>
    </location>
</feature>
<evidence type="ECO:0000256" key="1">
    <source>
        <dbReference type="SAM" id="MobiDB-lite"/>
    </source>
</evidence>
<comment type="caution">
    <text evidence="3">The sequence shown here is derived from an EMBL/GenBank/DDBJ whole genome shotgun (WGS) entry which is preliminary data.</text>
</comment>